<evidence type="ECO:0000313" key="1">
    <source>
        <dbReference type="EMBL" id="WEK55658.1"/>
    </source>
</evidence>
<gene>
    <name evidence="1" type="ORF">P0Y55_06320</name>
</gene>
<evidence type="ECO:0000313" key="2">
    <source>
        <dbReference type="Proteomes" id="UP001178662"/>
    </source>
</evidence>
<dbReference type="EMBL" id="CP119317">
    <property type="protein sequence ID" value="WEK55658.1"/>
    <property type="molecule type" value="Genomic_DNA"/>
</dbReference>
<dbReference type="Proteomes" id="UP001178662">
    <property type="component" value="Chromosome"/>
</dbReference>
<keyword evidence="2" id="KW-1185">Reference proteome</keyword>
<accession>A0AA95JBP6</accession>
<sequence>MNTRKSRPELMFSLVLLLLLVVAAGAFFYGVKVGIDRTEAKQVNAPSQSAVTASSNAYQQQDLVSFYHTVFLANREFQSEWFSIQHKWLVDPTSDRSASLKQLSKLATKKYEEIKGTYVSPASPLLVTAQTEYMKSLKLFSNSFSSLASTANDNSADAFLGKLDTNSYFNEARIHLLSAQKTYYAAMLVWASTIDSDTPSQYEVANPLPSSTWSGLPLLIKNIVSADFLESQALITEYTPQDLTARIDQFLLSGQADKRNLTSFQDVAELLTGTEGVRVGDFLEMKARLYEGQQLPQLPFFFSDK</sequence>
<organism evidence="1 2">
    <name type="scientific">Candidatus Cohnella colombiensis</name>
    <dbReference type="NCBI Taxonomy" id="3121368"/>
    <lineage>
        <taxon>Bacteria</taxon>
        <taxon>Bacillati</taxon>
        <taxon>Bacillota</taxon>
        <taxon>Bacilli</taxon>
        <taxon>Bacillales</taxon>
        <taxon>Paenibacillaceae</taxon>
        <taxon>Cohnella</taxon>
    </lineage>
</organism>
<name>A0AA95JBP6_9BACL</name>
<dbReference type="AlphaFoldDB" id="A0AA95JBP6"/>
<protein>
    <submittedName>
        <fullName evidence="1">Uncharacterized protein</fullName>
    </submittedName>
</protein>
<proteinExistence type="predicted"/>
<reference evidence="1" key="1">
    <citation type="submission" date="2023-03" db="EMBL/GenBank/DDBJ databases">
        <title>Andean soil-derived lignocellulolytic bacterial consortium as a source of novel taxa and putative plastic-active enzymes.</title>
        <authorList>
            <person name="Diaz-Garcia L."/>
            <person name="Chuvochina M."/>
            <person name="Feuerriegel G."/>
            <person name="Bunk B."/>
            <person name="Sproer C."/>
            <person name="Streit W.R."/>
            <person name="Rodriguez L.M."/>
            <person name="Overmann J."/>
            <person name="Jimenez D.J."/>
        </authorList>
    </citation>
    <scope>NUCLEOTIDE SEQUENCE</scope>
    <source>
        <strain evidence="1">MAG 2441</strain>
    </source>
</reference>